<feature type="transmembrane region" description="Helical" evidence="8">
    <location>
        <begin position="549"/>
        <end position="573"/>
    </location>
</feature>
<keyword evidence="5 8" id="KW-0472">Membrane</keyword>
<dbReference type="PANTHER" id="PTHR12385">
    <property type="entry name" value="CHOLINE TRANSPORTER-LIKE (SLC FAMILY 44)"/>
    <property type="match status" value="1"/>
</dbReference>
<evidence type="ECO:0000256" key="6">
    <source>
        <dbReference type="ARBA" id="ARBA00023180"/>
    </source>
</evidence>
<feature type="transmembrane region" description="Helical" evidence="8">
    <location>
        <begin position="380"/>
        <end position="405"/>
    </location>
</feature>
<dbReference type="Proteomes" id="UP001527925">
    <property type="component" value="Unassembled WGS sequence"/>
</dbReference>
<dbReference type="PANTHER" id="PTHR12385:SF14">
    <property type="entry name" value="CHOLINE TRANSPORTER-LIKE 2"/>
    <property type="match status" value="1"/>
</dbReference>
<dbReference type="Pfam" id="PF14938">
    <property type="entry name" value="SNAP"/>
    <property type="match status" value="1"/>
</dbReference>
<evidence type="ECO:0000256" key="8">
    <source>
        <dbReference type="SAM" id="Phobius"/>
    </source>
</evidence>
<feature type="transmembrane region" description="Helical" evidence="8">
    <location>
        <begin position="512"/>
        <end position="537"/>
    </location>
</feature>
<dbReference type="InterPro" id="IPR011990">
    <property type="entry name" value="TPR-like_helical_dom_sf"/>
</dbReference>
<sequence length="928" mass="99430">MLSTGHQIPPAAAAAAPTVAILLFVLATAAIALVHNVALIQGDFRRLVYPRDSEGNLCGVSVGQDSLRDLQPARYLAYYNLSLPNGLRRCVSSCPATSQSLAALVCTYGSDPRDSDPPASRAALVSSGNCTTAYASSQVLYRCVPNALTQGSANTSLAGWSAALASDLGTETYLGVLFQQLQSFWWTVAISLTASILLSFAWILLLVAVGKAIVWITVVLLILLSVGVSGFLVAAYIYLQYFDASPLSCILAAFGGGSAYTNMALLIVSIVCCVATAAVIVAVVLLRRAIRLSASIIVETSKDFRQQHALGGIAFARFCVVALVGLYSVAVIMLLSTIGTVRQTSSLTYAVNGRTVSVDRGLVFVPSQLAVFLEVTVALWFLWFFGAADAIASIAISGAITECYFTRDKTNIMHSFAARNAISRTLLHHMGSAILGCVAIPAMAVTNAVVFSIATSFLKVRKVGDAERKDLFFDRWGAWYQKMQFAVNDKAYIMGRALALRNAVKLKVVSGVAASVLFFGRLVITILAAIGGLALVIISTGSSTPLTSLAPIALVIVIFAFIGASVFVTPLGVAIETIFLCFCEDVEMNDGSLERPYYMSDSLKKFMGHHRRQSALPDKPPGLEANHMSSGNELMNEGAKALAKTTFFGKPKPDHDAALQCFEQAGTMFLAAKALETAANLVAQNMNDPRAAGPLFQQASHMFLAHGSADRAGEMLEKAAKSLETSDPAAATQFYLDSCAVFEDEDRLRMGVDTFKRAIAFCLRAQRMDTAMALSDRLEIAFLKLDNQPSFARQALTNVVLQLAVGNESGARLKIEDASRKSGRFEQTDDGQVANDLLTAIETGDEPLLANIMRSSPIRFLDNEVGKLARGLRADPSRAGTSGAHSQQQQQQQSYQQQQQQQLPPQPGALPIPSTTDLQAQIEEEGFL</sequence>
<evidence type="ECO:0000256" key="2">
    <source>
        <dbReference type="ARBA" id="ARBA00007168"/>
    </source>
</evidence>
<dbReference type="EMBL" id="JADGIZ020000023">
    <property type="protein sequence ID" value="KAL2915525.1"/>
    <property type="molecule type" value="Genomic_DNA"/>
</dbReference>
<evidence type="ECO:0000256" key="7">
    <source>
        <dbReference type="SAM" id="MobiDB-lite"/>
    </source>
</evidence>
<keyword evidence="4 8" id="KW-1133">Transmembrane helix</keyword>
<comment type="similarity">
    <text evidence="2">Belongs to the CTL (choline transporter-like) family.</text>
</comment>
<evidence type="ECO:0000313" key="9">
    <source>
        <dbReference type="EMBL" id="KAL2915525.1"/>
    </source>
</evidence>
<dbReference type="Gene3D" id="1.25.40.10">
    <property type="entry name" value="Tetratricopeptide repeat domain"/>
    <property type="match status" value="1"/>
</dbReference>
<comment type="subcellular location">
    <subcellularLocation>
        <location evidence="1">Membrane</location>
        <topology evidence="1">Multi-pass membrane protein</topology>
    </subcellularLocation>
</comment>
<feature type="transmembrane region" description="Helical" evidence="8">
    <location>
        <begin position="314"/>
        <end position="338"/>
    </location>
</feature>
<feature type="transmembrane region" description="Helical" evidence="8">
    <location>
        <begin position="12"/>
        <end position="34"/>
    </location>
</feature>
<keyword evidence="10" id="KW-1185">Reference proteome</keyword>
<dbReference type="Pfam" id="PF04515">
    <property type="entry name" value="Choline_transpo"/>
    <property type="match status" value="1"/>
</dbReference>
<feature type="transmembrane region" description="Helical" evidence="8">
    <location>
        <begin position="259"/>
        <end position="286"/>
    </location>
</feature>
<evidence type="ECO:0000256" key="5">
    <source>
        <dbReference type="ARBA" id="ARBA00023136"/>
    </source>
</evidence>
<proteinExistence type="inferred from homology"/>
<dbReference type="InterPro" id="IPR007603">
    <property type="entry name" value="Choline_transptr-like"/>
</dbReference>
<comment type="caution">
    <text evidence="9">The sequence shown here is derived from an EMBL/GenBank/DDBJ whole genome shotgun (WGS) entry which is preliminary data.</text>
</comment>
<name>A0ABR4N7P2_9FUNG</name>
<evidence type="ECO:0000256" key="4">
    <source>
        <dbReference type="ARBA" id="ARBA00022989"/>
    </source>
</evidence>
<evidence type="ECO:0000256" key="1">
    <source>
        <dbReference type="ARBA" id="ARBA00004141"/>
    </source>
</evidence>
<protein>
    <submittedName>
        <fullName evidence="9">Uncharacterized protein</fullName>
    </submittedName>
</protein>
<gene>
    <name evidence="9" type="ORF">HK105_204927</name>
</gene>
<organism evidence="9 10">
    <name type="scientific">Polyrhizophydium stewartii</name>
    <dbReference type="NCBI Taxonomy" id="2732419"/>
    <lineage>
        <taxon>Eukaryota</taxon>
        <taxon>Fungi</taxon>
        <taxon>Fungi incertae sedis</taxon>
        <taxon>Chytridiomycota</taxon>
        <taxon>Chytridiomycota incertae sedis</taxon>
        <taxon>Chytridiomycetes</taxon>
        <taxon>Rhizophydiales</taxon>
        <taxon>Rhizophydiales incertae sedis</taxon>
        <taxon>Polyrhizophydium</taxon>
    </lineage>
</organism>
<feature type="region of interest" description="Disordered" evidence="7">
    <location>
        <begin position="874"/>
        <end position="928"/>
    </location>
</feature>
<evidence type="ECO:0000313" key="10">
    <source>
        <dbReference type="Proteomes" id="UP001527925"/>
    </source>
</evidence>
<keyword evidence="6" id="KW-0325">Glycoprotein</keyword>
<accession>A0ABR4N7P2</accession>
<feature type="transmembrane region" description="Helical" evidence="8">
    <location>
        <begin position="184"/>
        <end position="205"/>
    </location>
</feature>
<keyword evidence="3 8" id="KW-0812">Transmembrane</keyword>
<feature type="transmembrane region" description="Helical" evidence="8">
    <location>
        <begin position="426"/>
        <end position="454"/>
    </location>
</feature>
<dbReference type="SUPFAM" id="SSF48452">
    <property type="entry name" value="TPR-like"/>
    <property type="match status" value="1"/>
</dbReference>
<feature type="transmembrane region" description="Helical" evidence="8">
    <location>
        <begin position="212"/>
        <end position="239"/>
    </location>
</feature>
<evidence type="ECO:0000256" key="3">
    <source>
        <dbReference type="ARBA" id="ARBA00022692"/>
    </source>
</evidence>
<feature type="compositionally biased region" description="Low complexity" evidence="7">
    <location>
        <begin position="887"/>
        <end position="903"/>
    </location>
</feature>
<reference evidence="9 10" key="1">
    <citation type="submission" date="2023-09" db="EMBL/GenBank/DDBJ databases">
        <title>Pangenome analysis of Batrachochytrium dendrobatidis and related Chytrids.</title>
        <authorList>
            <person name="Yacoub M.N."/>
            <person name="Stajich J.E."/>
            <person name="James T.Y."/>
        </authorList>
    </citation>
    <scope>NUCLEOTIDE SEQUENCE [LARGE SCALE GENOMIC DNA]</scope>
    <source>
        <strain evidence="9 10">JEL0888</strain>
    </source>
</reference>